<proteinExistence type="predicted"/>
<evidence type="ECO:0000313" key="2">
    <source>
        <dbReference type="Proteomes" id="UP000070224"/>
    </source>
</evidence>
<dbReference type="EMBL" id="LSDK01000082">
    <property type="protein sequence ID" value="KXB75966.1"/>
    <property type="molecule type" value="Genomic_DNA"/>
</dbReference>
<protein>
    <submittedName>
        <fullName evidence="1">Uncharacterized protein</fullName>
    </submittedName>
</protein>
<accession>A0A134B7Q6</accession>
<dbReference type="AlphaFoldDB" id="A0A134B7Q6"/>
<reference evidence="2" key="1">
    <citation type="submission" date="2016-01" db="EMBL/GenBank/DDBJ databases">
        <authorList>
            <person name="Mitreva M."/>
            <person name="Pepin K.H."/>
            <person name="Mihindukulasuriya K.A."/>
            <person name="Fulton R."/>
            <person name="Fronick C."/>
            <person name="O'Laughlin M."/>
            <person name="Miner T."/>
            <person name="Herter B."/>
            <person name="Rosa B.A."/>
            <person name="Cordes M."/>
            <person name="Tomlinson C."/>
            <person name="Wollam A."/>
            <person name="Palsikar V.B."/>
            <person name="Mardis E.R."/>
            <person name="Wilson R.K."/>
        </authorList>
    </citation>
    <scope>NUCLEOTIDE SEQUENCE [LARGE SCALE GENOMIC DNA]</scope>
    <source>
        <strain evidence="2">KA00683</strain>
    </source>
</reference>
<dbReference type="Proteomes" id="UP000070224">
    <property type="component" value="Unassembled WGS sequence"/>
</dbReference>
<evidence type="ECO:0000313" key="1">
    <source>
        <dbReference type="EMBL" id="KXB75966.1"/>
    </source>
</evidence>
<organism evidence="1 2">
    <name type="scientific">Porphyromonas somerae</name>
    <dbReference type="NCBI Taxonomy" id="322095"/>
    <lineage>
        <taxon>Bacteria</taxon>
        <taxon>Pseudomonadati</taxon>
        <taxon>Bacteroidota</taxon>
        <taxon>Bacteroidia</taxon>
        <taxon>Bacteroidales</taxon>
        <taxon>Porphyromonadaceae</taxon>
        <taxon>Porphyromonas</taxon>
    </lineage>
</organism>
<dbReference type="PATRIC" id="fig|322095.3.peg.1219"/>
<comment type="caution">
    <text evidence="1">The sequence shown here is derived from an EMBL/GenBank/DDBJ whole genome shotgun (WGS) entry which is preliminary data.</text>
</comment>
<name>A0A134B7Q6_9PORP</name>
<gene>
    <name evidence="1" type="ORF">HMPREF3185_01236</name>
</gene>
<keyword evidence="2" id="KW-1185">Reference proteome</keyword>
<sequence>MLRHRTPSSTICLSEVVTQALRLIARISLILRREKYRSR</sequence>